<dbReference type="SMART" id="SM00220">
    <property type="entry name" value="S_TKc"/>
    <property type="match status" value="2"/>
</dbReference>
<name>A0A9P6HNQ4_9AGAM</name>
<evidence type="ECO:0000256" key="1">
    <source>
        <dbReference type="SAM" id="MobiDB-lite"/>
    </source>
</evidence>
<protein>
    <submittedName>
        <fullName evidence="3">Kinase-like domain-containing protein</fullName>
    </submittedName>
</protein>
<dbReference type="PROSITE" id="PS00108">
    <property type="entry name" value="PROTEIN_KINASE_ST"/>
    <property type="match status" value="1"/>
</dbReference>
<organism evidence="3 4">
    <name type="scientific">Thelephora terrestris</name>
    <dbReference type="NCBI Taxonomy" id="56493"/>
    <lineage>
        <taxon>Eukaryota</taxon>
        <taxon>Fungi</taxon>
        <taxon>Dikarya</taxon>
        <taxon>Basidiomycota</taxon>
        <taxon>Agaricomycotina</taxon>
        <taxon>Agaricomycetes</taxon>
        <taxon>Thelephorales</taxon>
        <taxon>Thelephoraceae</taxon>
        <taxon>Thelephora</taxon>
    </lineage>
</organism>
<dbReference type="SUPFAM" id="SSF56112">
    <property type="entry name" value="Protein kinase-like (PK-like)"/>
    <property type="match status" value="2"/>
</dbReference>
<dbReference type="GO" id="GO:0005524">
    <property type="term" value="F:ATP binding"/>
    <property type="evidence" value="ECO:0007669"/>
    <property type="project" value="InterPro"/>
</dbReference>
<keyword evidence="4" id="KW-1185">Reference proteome</keyword>
<dbReference type="InterPro" id="IPR001245">
    <property type="entry name" value="Ser-Thr/Tyr_kinase_cat_dom"/>
</dbReference>
<feature type="domain" description="Protein kinase" evidence="2">
    <location>
        <begin position="508"/>
        <end position="788"/>
    </location>
</feature>
<dbReference type="GO" id="GO:0004674">
    <property type="term" value="F:protein serine/threonine kinase activity"/>
    <property type="evidence" value="ECO:0007669"/>
    <property type="project" value="TreeGrafter"/>
</dbReference>
<proteinExistence type="predicted"/>
<evidence type="ECO:0000313" key="3">
    <source>
        <dbReference type="EMBL" id="KAF9790526.1"/>
    </source>
</evidence>
<dbReference type="InterPro" id="IPR000719">
    <property type="entry name" value="Prot_kinase_dom"/>
</dbReference>
<dbReference type="Pfam" id="PF07714">
    <property type="entry name" value="PK_Tyr_Ser-Thr"/>
    <property type="match status" value="2"/>
</dbReference>
<accession>A0A9P6HNQ4</accession>
<dbReference type="PANTHER" id="PTHR44329">
    <property type="entry name" value="SERINE/THREONINE-PROTEIN KINASE TNNI3K-RELATED"/>
    <property type="match status" value="1"/>
</dbReference>
<dbReference type="EMBL" id="WIUZ02000002">
    <property type="protein sequence ID" value="KAF9790526.1"/>
    <property type="molecule type" value="Genomic_DNA"/>
</dbReference>
<keyword evidence="3" id="KW-0418">Kinase</keyword>
<reference evidence="3" key="1">
    <citation type="journal article" date="2020" name="Nat. Commun.">
        <title>Large-scale genome sequencing of mycorrhizal fungi provides insights into the early evolution of symbiotic traits.</title>
        <authorList>
            <person name="Miyauchi S."/>
            <person name="Kiss E."/>
            <person name="Kuo A."/>
            <person name="Drula E."/>
            <person name="Kohler A."/>
            <person name="Sanchez-Garcia M."/>
            <person name="Morin E."/>
            <person name="Andreopoulos B."/>
            <person name="Barry K.W."/>
            <person name="Bonito G."/>
            <person name="Buee M."/>
            <person name="Carver A."/>
            <person name="Chen C."/>
            <person name="Cichocki N."/>
            <person name="Clum A."/>
            <person name="Culley D."/>
            <person name="Crous P.W."/>
            <person name="Fauchery L."/>
            <person name="Girlanda M."/>
            <person name="Hayes R.D."/>
            <person name="Keri Z."/>
            <person name="LaButti K."/>
            <person name="Lipzen A."/>
            <person name="Lombard V."/>
            <person name="Magnuson J."/>
            <person name="Maillard F."/>
            <person name="Murat C."/>
            <person name="Nolan M."/>
            <person name="Ohm R.A."/>
            <person name="Pangilinan J."/>
            <person name="Pereira M.F."/>
            <person name="Perotto S."/>
            <person name="Peter M."/>
            <person name="Pfister S."/>
            <person name="Riley R."/>
            <person name="Sitrit Y."/>
            <person name="Stielow J.B."/>
            <person name="Szollosi G."/>
            <person name="Zifcakova L."/>
            <person name="Stursova M."/>
            <person name="Spatafora J.W."/>
            <person name="Tedersoo L."/>
            <person name="Vaario L.M."/>
            <person name="Yamada A."/>
            <person name="Yan M."/>
            <person name="Wang P."/>
            <person name="Xu J."/>
            <person name="Bruns T."/>
            <person name="Baldrian P."/>
            <person name="Vilgalys R."/>
            <person name="Dunand C."/>
            <person name="Henrissat B."/>
            <person name="Grigoriev I.V."/>
            <person name="Hibbett D."/>
            <person name="Nagy L.G."/>
            <person name="Martin F.M."/>
        </authorList>
    </citation>
    <scope>NUCLEOTIDE SEQUENCE</scope>
    <source>
        <strain evidence="3">UH-Tt-Lm1</strain>
    </source>
</reference>
<dbReference type="PROSITE" id="PS50011">
    <property type="entry name" value="PROTEIN_KINASE_DOM"/>
    <property type="match status" value="2"/>
</dbReference>
<dbReference type="AlphaFoldDB" id="A0A9P6HNQ4"/>
<reference evidence="3" key="2">
    <citation type="submission" date="2020-11" db="EMBL/GenBank/DDBJ databases">
        <authorList>
            <consortium name="DOE Joint Genome Institute"/>
            <person name="Kuo A."/>
            <person name="Miyauchi S."/>
            <person name="Kiss E."/>
            <person name="Drula E."/>
            <person name="Kohler A."/>
            <person name="Sanchez-Garcia M."/>
            <person name="Andreopoulos B."/>
            <person name="Barry K.W."/>
            <person name="Bonito G."/>
            <person name="Buee M."/>
            <person name="Carver A."/>
            <person name="Chen C."/>
            <person name="Cichocki N."/>
            <person name="Clum A."/>
            <person name="Culley D."/>
            <person name="Crous P.W."/>
            <person name="Fauchery L."/>
            <person name="Girlanda M."/>
            <person name="Hayes R."/>
            <person name="Keri Z."/>
            <person name="Labutti K."/>
            <person name="Lipzen A."/>
            <person name="Lombard V."/>
            <person name="Magnuson J."/>
            <person name="Maillard F."/>
            <person name="Morin E."/>
            <person name="Murat C."/>
            <person name="Nolan M."/>
            <person name="Ohm R."/>
            <person name="Pangilinan J."/>
            <person name="Pereira M."/>
            <person name="Perotto S."/>
            <person name="Peter M."/>
            <person name="Riley R."/>
            <person name="Sitrit Y."/>
            <person name="Stielow B."/>
            <person name="Szollosi G."/>
            <person name="Zifcakova L."/>
            <person name="Stursova M."/>
            <person name="Spatafora J.W."/>
            <person name="Tedersoo L."/>
            <person name="Vaario L.-M."/>
            <person name="Yamada A."/>
            <person name="Yan M."/>
            <person name="Wang P."/>
            <person name="Xu J."/>
            <person name="Bruns T."/>
            <person name="Baldrian P."/>
            <person name="Vilgalys R."/>
            <person name="Henrissat B."/>
            <person name="Grigoriev I.V."/>
            <person name="Hibbett D."/>
            <person name="Nagy L.G."/>
            <person name="Martin F.M."/>
        </authorList>
    </citation>
    <scope>NUCLEOTIDE SEQUENCE</scope>
    <source>
        <strain evidence="3">UH-Tt-Lm1</strain>
    </source>
</reference>
<comment type="caution">
    <text evidence="3">The sequence shown here is derived from an EMBL/GenBank/DDBJ whole genome shotgun (WGS) entry which is preliminary data.</text>
</comment>
<dbReference type="Gene3D" id="1.10.510.10">
    <property type="entry name" value="Transferase(Phosphotransferase) domain 1"/>
    <property type="match status" value="2"/>
</dbReference>
<dbReference type="OrthoDB" id="10252171at2759"/>
<dbReference type="InterPro" id="IPR008271">
    <property type="entry name" value="Ser/Thr_kinase_AS"/>
</dbReference>
<evidence type="ECO:0000313" key="4">
    <source>
        <dbReference type="Proteomes" id="UP000736335"/>
    </source>
</evidence>
<feature type="domain" description="Protein kinase" evidence="2">
    <location>
        <begin position="105"/>
        <end position="366"/>
    </location>
</feature>
<keyword evidence="3" id="KW-0808">Transferase</keyword>
<dbReference type="Proteomes" id="UP000736335">
    <property type="component" value="Unassembled WGS sequence"/>
</dbReference>
<dbReference type="InterPro" id="IPR011009">
    <property type="entry name" value="Kinase-like_dom_sf"/>
</dbReference>
<gene>
    <name evidence="3" type="ORF">BJ322DRAFT_1135007</name>
</gene>
<sequence length="801" mass="89173">MTRKTPRRSAVVHLTLISQGEVPPQDAEHVLKAAFAAEDYSDCIKALKEHEIDPQAYIDNLDLMINTLSPRLKSYHSGILALQEVCVVYGLLPSSYIKLEPFTPVSSGSQLEVGGLANVRKVRDSDGCLFAIKEPHWSYSKSHRPELVKKRLCKMVITCRRIRHENVLVIEGVTPGLFEFCTVTKWMDNGTILHYVRGNPEVDRMRLLTGITRGLRHLHSNKLIHGNLNGFNILIDRGGNPLLSGFSGLSFTKESIPVATLERPGILIRWSAPELVNDEIGIPTTKSDVYSLSMVIVGLYSGDVPFSGLLSPAIKGMLLKGTRPPKPESAEVLGLTPALWALTKKCWARNPAKRPDTSAILAHLEARIVSDPPSSPKLLEGSGKSRPTERRTIKDQNLQRPTAEAWVSVEVDRRDPDEEFSLQTEGSATVTSIGTQQQKHEAISPQTPSFSVLQNSGFGIQGYIERMDNRLGNHIIPDRERQKLLNKLCKTCSRYRAIPASMHIPDCSQGSVEVAEGNSAIVWKSMHKGVCVAVKVFRVFLTSDLGNLLSGFCREGVAWKHLRHPNILPLLGVTISEQRLAMVSEWMDNGNINQFIEKDQHANRPMLVVDVAYGLKYLHDLRIVHADLKGANILINKHKRACIADFGLATINGVAARAAARSSQLSLSTIDSLMSFTPGGTFRWMSPELLDPERFLIPQSDESDRPTTQSDCYAFGMVIYEVLCGHHPYLEIVSDILLRHAITSGVRPKKPEEAARLGFTEDLWKTVEQCWLEDRGGQPSVEDILPYLNDATLHWDTRQLY</sequence>
<feature type="region of interest" description="Disordered" evidence="1">
    <location>
        <begin position="371"/>
        <end position="401"/>
    </location>
</feature>
<dbReference type="InterPro" id="IPR051681">
    <property type="entry name" value="Ser/Thr_Kinases-Pseudokinases"/>
</dbReference>
<evidence type="ECO:0000259" key="2">
    <source>
        <dbReference type="PROSITE" id="PS50011"/>
    </source>
</evidence>